<sequence>MPQTSDNKRLFIELRSGHGRHRFIRRHSSTEHQTKRKHDRPAKPMRLSWSLSIETHSSKHKKRRSAKSRDSESGSSGTSRAAQAAARSETCRCWRGDGGAVRVDSDGSSLERIWGHLNDDDADSAATASVWGGERTHRVRRRRHGHHRPHNHFHYQHCRCWLEDSVPLVQQRQHQHQHIYYRPRVDNSQVQNNYSYERCPDDDDPRRDAPKMAGLEALLPDLEKLSLSREWSPEGREEDSLPPAYSEIYPRCRGTSTDRQDSVSGFPLREEYGGVDDSEECVWH</sequence>
<keyword evidence="3" id="KW-1185">Reference proteome</keyword>
<organism evidence="2 3">
    <name type="scientific">Phyllosticta citribraziliensis</name>
    <dbReference type="NCBI Taxonomy" id="989973"/>
    <lineage>
        <taxon>Eukaryota</taxon>
        <taxon>Fungi</taxon>
        <taxon>Dikarya</taxon>
        <taxon>Ascomycota</taxon>
        <taxon>Pezizomycotina</taxon>
        <taxon>Dothideomycetes</taxon>
        <taxon>Dothideomycetes incertae sedis</taxon>
        <taxon>Botryosphaeriales</taxon>
        <taxon>Phyllostictaceae</taxon>
        <taxon>Phyllosticta</taxon>
    </lineage>
</organism>
<dbReference type="EMBL" id="JBBPEH010000008">
    <property type="protein sequence ID" value="KAK7534731.1"/>
    <property type="molecule type" value="Genomic_DNA"/>
</dbReference>
<evidence type="ECO:0000313" key="2">
    <source>
        <dbReference type="EMBL" id="KAK7534731.1"/>
    </source>
</evidence>
<name>A0ABR1LHM6_9PEZI</name>
<dbReference type="GeneID" id="92036053"/>
<feature type="region of interest" description="Disordered" evidence="1">
    <location>
        <begin position="228"/>
        <end position="284"/>
    </location>
</feature>
<feature type="compositionally biased region" description="Low complexity" evidence="1">
    <location>
        <begin position="73"/>
        <end position="82"/>
    </location>
</feature>
<feature type="compositionally biased region" description="Acidic residues" evidence="1">
    <location>
        <begin position="273"/>
        <end position="284"/>
    </location>
</feature>
<feature type="region of interest" description="Disordered" evidence="1">
    <location>
        <begin position="15"/>
        <end position="89"/>
    </location>
</feature>
<protein>
    <submittedName>
        <fullName evidence="2">Uncharacterized protein</fullName>
    </submittedName>
</protein>
<proteinExistence type="predicted"/>
<comment type="caution">
    <text evidence="2">The sequence shown here is derived from an EMBL/GenBank/DDBJ whole genome shotgun (WGS) entry which is preliminary data.</text>
</comment>
<dbReference type="Proteomes" id="UP001360953">
    <property type="component" value="Unassembled WGS sequence"/>
</dbReference>
<evidence type="ECO:0000313" key="3">
    <source>
        <dbReference type="Proteomes" id="UP001360953"/>
    </source>
</evidence>
<evidence type="ECO:0000256" key="1">
    <source>
        <dbReference type="SAM" id="MobiDB-lite"/>
    </source>
</evidence>
<accession>A0ABR1LHM6</accession>
<gene>
    <name evidence="2" type="ORF">J3D65DRAFT_668896</name>
</gene>
<reference evidence="2 3" key="1">
    <citation type="submission" date="2024-04" db="EMBL/GenBank/DDBJ databases">
        <title>Phyllosticta paracitricarpa is synonymous to the EU quarantine fungus P. citricarpa based on phylogenomic analyses.</title>
        <authorList>
            <consortium name="Lawrence Berkeley National Laboratory"/>
            <person name="Van ingen-buijs V.A."/>
            <person name="Van westerhoven A.C."/>
            <person name="Haridas S."/>
            <person name="Skiadas P."/>
            <person name="Martin F."/>
            <person name="Groenewald J.Z."/>
            <person name="Crous P.W."/>
            <person name="Seidl M.F."/>
        </authorList>
    </citation>
    <scope>NUCLEOTIDE SEQUENCE [LARGE SCALE GENOMIC DNA]</scope>
    <source>
        <strain evidence="2 3">CPC 17464</strain>
    </source>
</reference>
<dbReference type="RefSeq" id="XP_066653456.1">
    <property type="nucleotide sequence ID" value="XM_066803147.1"/>
</dbReference>
<feature type="compositionally biased region" description="Basic residues" evidence="1">
    <location>
        <begin position="17"/>
        <end position="27"/>
    </location>
</feature>
<feature type="compositionally biased region" description="Basic and acidic residues" evidence="1">
    <location>
        <begin position="228"/>
        <end position="239"/>
    </location>
</feature>